<gene>
    <name evidence="3" type="ORF">H920_06483</name>
</gene>
<keyword evidence="1" id="KW-0175">Coiled coil</keyword>
<evidence type="ECO:0000256" key="2">
    <source>
        <dbReference type="SAM" id="MobiDB-lite"/>
    </source>
</evidence>
<evidence type="ECO:0000256" key="1">
    <source>
        <dbReference type="SAM" id="Coils"/>
    </source>
</evidence>
<feature type="region of interest" description="Disordered" evidence="2">
    <location>
        <begin position="19"/>
        <end position="88"/>
    </location>
</feature>
<dbReference type="Proteomes" id="UP000028990">
    <property type="component" value="Unassembled WGS sequence"/>
</dbReference>
<keyword evidence="4" id="KW-1185">Reference proteome</keyword>
<accession>A0A091DM41</accession>
<dbReference type="AlphaFoldDB" id="A0A091DM41"/>
<reference evidence="3 4" key="1">
    <citation type="submission" date="2013-11" db="EMBL/GenBank/DDBJ databases">
        <title>The Damaraland mole rat (Fukomys damarensis) genome and evolution of African mole rats.</title>
        <authorList>
            <person name="Gladyshev V.N."/>
            <person name="Fang X."/>
        </authorList>
    </citation>
    <scope>NUCLEOTIDE SEQUENCE [LARGE SCALE GENOMIC DNA]</scope>
    <source>
        <tissue evidence="3">Liver</tissue>
    </source>
</reference>
<sequence length="176" mass="20199">MYNQLREGLLLHQRELKQLKTTQPSPEQTGKCANNYDRTTSGEACQKSYCSSSSSITSKKSYGSRSSSDSCPKSYISSSAEGDPAEPKDLEHFEETVAKVLEKLQGVQALYQESQEEYCQLHEKMDELLDRHRELREEIDACVKELQENMESLEKDLNDKNEIRELQTKMPELLLQ</sequence>
<feature type="compositionally biased region" description="Polar residues" evidence="2">
    <location>
        <begin position="19"/>
        <end position="43"/>
    </location>
</feature>
<proteinExistence type="predicted"/>
<dbReference type="EMBL" id="KN122211">
    <property type="protein sequence ID" value="KFO32147.1"/>
    <property type="molecule type" value="Genomic_DNA"/>
</dbReference>
<feature type="compositionally biased region" description="Low complexity" evidence="2">
    <location>
        <begin position="47"/>
        <end position="70"/>
    </location>
</feature>
<dbReference type="Gene3D" id="1.20.58.60">
    <property type="match status" value="1"/>
</dbReference>
<protein>
    <submittedName>
        <fullName evidence="3">Coiled-coil domain-containing protein 136</fullName>
    </submittedName>
</protein>
<organism evidence="3 4">
    <name type="scientific">Fukomys damarensis</name>
    <name type="common">Damaraland mole rat</name>
    <name type="synonym">Cryptomys damarensis</name>
    <dbReference type="NCBI Taxonomy" id="885580"/>
    <lineage>
        <taxon>Eukaryota</taxon>
        <taxon>Metazoa</taxon>
        <taxon>Chordata</taxon>
        <taxon>Craniata</taxon>
        <taxon>Vertebrata</taxon>
        <taxon>Euteleostomi</taxon>
        <taxon>Mammalia</taxon>
        <taxon>Eutheria</taxon>
        <taxon>Euarchontoglires</taxon>
        <taxon>Glires</taxon>
        <taxon>Rodentia</taxon>
        <taxon>Hystricomorpha</taxon>
        <taxon>Bathyergidae</taxon>
        <taxon>Fukomys</taxon>
    </lineage>
</organism>
<evidence type="ECO:0000313" key="3">
    <source>
        <dbReference type="EMBL" id="KFO32147.1"/>
    </source>
</evidence>
<evidence type="ECO:0000313" key="4">
    <source>
        <dbReference type="Proteomes" id="UP000028990"/>
    </source>
</evidence>
<name>A0A091DM41_FUKDA</name>
<feature type="coiled-coil region" evidence="1">
    <location>
        <begin position="97"/>
        <end position="163"/>
    </location>
</feature>